<proteinExistence type="predicted"/>
<dbReference type="EMBL" id="MSAG01000020">
    <property type="protein sequence ID" value="PUX21440.1"/>
    <property type="molecule type" value="Genomic_DNA"/>
</dbReference>
<dbReference type="RefSeq" id="WP_075198718.1">
    <property type="nucleotide sequence ID" value="NZ_CP187984.1"/>
</dbReference>
<dbReference type="OrthoDB" id="932638at2"/>
<gene>
    <name evidence="4" type="ORF">BS411_12875</name>
</gene>
<dbReference type="GO" id="GO:0031640">
    <property type="term" value="P:killing of cells of another organism"/>
    <property type="evidence" value="ECO:0007669"/>
    <property type="project" value="UniProtKB-KW"/>
</dbReference>
<protein>
    <recommendedName>
        <fullName evidence="3">Peptidoglycan binding-like domain-containing protein</fullName>
    </recommendedName>
</protein>
<keyword evidence="2" id="KW-0081">Bacteriolytic enzyme</keyword>
<evidence type="ECO:0000313" key="4">
    <source>
        <dbReference type="EMBL" id="PUX21440.1"/>
    </source>
</evidence>
<dbReference type="GO" id="GO:0003796">
    <property type="term" value="F:lysozyme activity"/>
    <property type="evidence" value="ECO:0007669"/>
    <property type="project" value="InterPro"/>
</dbReference>
<evidence type="ECO:0000256" key="1">
    <source>
        <dbReference type="ARBA" id="ARBA00022529"/>
    </source>
</evidence>
<dbReference type="Pfam" id="PF01471">
    <property type="entry name" value="PG_binding_1"/>
    <property type="match status" value="1"/>
</dbReference>
<sequence length="311" mass="35023">MRQRTSHSPRIFRIKQSVGLCGKNDPQDIKILQRQIIGAGYSFITGRPLRPTGMCDADTVEAIRWYQRLLNMSSSGLINATDIWFMQALEAVADYSSGKVHTTGPLTVGAGQLTFDAEGVDYITAVAPFKQQHYPFFSRILHWPGTGLSGVTLGRGFDMGSRSAGEILAMLRYAGIEEYKAQICAKAAGLKNREAQRFVEFYGPFVGEITHQQQVNLFTLIWLQNTTYGKGVYERRVQKSPLNQPVSWDNLDKRIRDVFLDTIYKGNVNAGKMIDIMAQGGTNKEITDFIKNDPALRSDQRRTVIRVRYLE</sequence>
<dbReference type="InterPro" id="IPR002477">
    <property type="entry name" value="Peptidoglycan-bd-like"/>
</dbReference>
<dbReference type="InterPro" id="IPR023347">
    <property type="entry name" value="Lysozyme_dom_sf"/>
</dbReference>
<reference evidence="4" key="1">
    <citation type="submission" date="2016-12" db="EMBL/GenBank/DDBJ databases">
        <title>Analysis of the Molecular Diversity Among Cronobacter Species Isolated from Filth Flies Using a Pan Genomic DNA Microarray.</title>
        <authorList>
            <person name="Pava-Ripoll M."/>
            <person name="Tall B."/>
            <person name="Farber J."/>
            <person name="Fanning S."/>
            <person name="Lehner A."/>
            <person name="Stephan R."/>
            <person name="Pagotto F."/>
            <person name="Iverson C."/>
            <person name="Ziobro G."/>
            <person name="Miller A."/>
            <person name="Pearson R."/>
            <person name="Yan Q."/>
            <person name="Kim M."/>
            <person name="Jeong S."/>
            <person name="Park J."/>
            <person name="Jun S."/>
            <person name="Choi H."/>
            <person name="Chung T."/>
            <person name="Yoo Y."/>
            <person name="Park E."/>
            <person name="Hwang S."/>
            <person name="Lee B."/>
            <person name="Sathyamoorthy V."/>
            <person name="Carter L."/>
            <person name="Mammel M."/>
            <person name="Jackson S."/>
            <person name="Kothary M."/>
            <person name="Patel I."/>
            <person name="Grim C."/>
            <person name="Gopinath G."/>
            <person name="Gangiredla J."/>
            <person name="Chase H."/>
        </authorList>
    </citation>
    <scope>NUCLEOTIDE SEQUENCE [LARGE SCALE GENOMIC DNA]</scope>
    <source>
        <strain evidence="4">MOD1-Sh41s</strain>
    </source>
</reference>
<dbReference type="SUPFAM" id="SSF47090">
    <property type="entry name" value="PGBD-like"/>
    <property type="match status" value="1"/>
</dbReference>
<feature type="domain" description="Peptidoglycan binding-like" evidence="3">
    <location>
        <begin position="27"/>
        <end position="77"/>
    </location>
</feature>
<name>A0A2T7B483_9ENTR</name>
<keyword evidence="1" id="KW-0929">Antimicrobial</keyword>
<dbReference type="Gene3D" id="1.10.530.40">
    <property type="match status" value="1"/>
</dbReference>
<organism evidence="4">
    <name type="scientific">Cronobacter turicensis</name>
    <dbReference type="NCBI Taxonomy" id="413502"/>
    <lineage>
        <taxon>Bacteria</taxon>
        <taxon>Pseudomonadati</taxon>
        <taxon>Pseudomonadota</taxon>
        <taxon>Gammaproteobacteria</taxon>
        <taxon>Enterobacterales</taxon>
        <taxon>Enterobacteriaceae</taxon>
        <taxon>Cronobacter</taxon>
    </lineage>
</organism>
<evidence type="ECO:0000256" key="2">
    <source>
        <dbReference type="ARBA" id="ARBA00022638"/>
    </source>
</evidence>
<dbReference type="GO" id="GO:0042742">
    <property type="term" value="P:defense response to bacterium"/>
    <property type="evidence" value="ECO:0007669"/>
    <property type="project" value="UniProtKB-KW"/>
</dbReference>
<dbReference type="AlphaFoldDB" id="A0A2T7B483"/>
<dbReference type="InterPro" id="IPR036365">
    <property type="entry name" value="PGBD-like_sf"/>
</dbReference>
<accession>A0A2T7B483</accession>
<comment type="caution">
    <text evidence="4">The sequence shown here is derived from an EMBL/GenBank/DDBJ whole genome shotgun (WGS) entry which is preliminary data.</text>
</comment>
<evidence type="ECO:0000259" key="3">
    <source>
        <dbReference type="Pfam" id="PF01471"/>
    </source>
</evidence>